<gene>
    <name evidence="1" type="ORF">MADP07_00297</name>
</gene>
<evidence type="ECO:0000313" key="1">
    <source>
        <dbReference type="EMBL" id="MBW0602575.1"/>
    </source>
</evidence>
<sequence length="181" mass="21067">MSDQGNKITILNWIRYPEETKKSVEKLGDKKVSNIFEKLKNNSEVEDFIKKLNYDDSYSSISKKISELKLNDDESLVLTYEVLNMFILKNKNQVLRTDKTIDYGTSKSSNDYLQLSENTNVYFKGYPVMVVGLNGGYTFDSTWGTDRTYFMLDNQRVLSEVFNFASENMEKINTDIETKIY</sequence>
<proteinExistence type="predicted"/>
<organism evidence="1 2">
    <name type="scientific">Mycoplasmopsis anatis</name>
    <dbReference type="NCBI Taxonomy" id="171279"/>
    <lineage>
        <taxon>Bacteria</taxon>
        <taxon>Bacillati</taxon>
        <taxon>Mycoplasmatota</taxon>
        <taxon>Mycoplasmoidales</taxon>
        <taxon>Metamycoplasmataceae</taxon>
        <taxon>Mycoplasmopsis</taxon>
    </lineage>
</organism>
<reference evidence="1" key="1">
    <citation type="journal article" date="2021" name="Genes Genomics">
        <title>Comparative genomic analysis of Mycoplasma anatis strains.</title>
        <authorList>
            <person name="Zhou Q."/>
            <person name="Mai K."/>
            <person name="Yang D."/>
            <person name="Liu J."/>
            <person name="Yan Z."/>
            <person name="Luo C."/>
            <person name="Tan Y."/>
            <person name="Cao S."/>
            <person name="Zhou Q."/>
            <person name="Chen L."/>
            <person name="Chen F."/>
        </authorList>
    </citation>
    <scope>NUCLEOTIDE SEQUENCE</scope>
    <source>
        <strain evidence="1">DP07</strain>
    </source>
</reference>
<evidence type="ECO:0000313" key="2">
    <source>
        <dbReference type="Proteomes" id="UP000746160"/>
    </source>
</evidence>
<dbReference type="RefSeq" id="WP_218695868.1">
    <property type="nucleotide sequence ID" value="NZ_JABZFF010000003.1"/>
</dbReference>
<dbReference type="EMBL" id="JABZFG010000003">
    <property type="protein sequence ID" value="MBW0602575.1"/>
    <property type="molecule type" value="Genomic_DNA"/>
</dbReference>
<name>A0A9Q3L740_9BACT</name>
<protein>
    <submittedName>
        <fullName evidence="1">Uncharacterized protein</fullName>
    </submittedName>
</protein>
<accession>A0A9Q3L740</accession>
<dbReference type="AlphaFoldDB" id="A0A9Q3L740"/>
<dbReference type="Proteomes" id="UP000746160">
    <property type="component" value="Unassembled WGS sequence"/>
</dbReference>
<comment type="caution">
    <text evidence="1">The sequence shown here is derived from an EMBL/GenBank/DDBJ whole genome shotgun (WGS) entry which is preliminary data.</text>
</comment>